<dbReference type="Gene3D" id="1.20.1250.20">
    <property type="entry name" value="MFS general substrate transporter like domains"/>
    <property type="match status" value="1"/>
</dbReference>
<dbReference type="InterPro" id="IPR005279">
    <property type="entry name" value="Dipep/tripep_permease"/>
</dbReference>
<feature type="transmembrane region" description="Helical" evidence="8">
    <location>
        <begin position="372"/>
        <end position="398"/>
    </location>
</feature>
<organism evidence="9 10">
    <name type="scientific">Legionella lansingensis</name>
    <dbReference type="NCBI Taxonomy" id="45067"/>
    <lineage>
        <taxon>Bacteria</taxon>
        <taxon>Pseudomonadati</taxon>
        <taxon>Pseudomonadota</taxon>
        <taxon>Gammaproteobacteria</taxon>
        <taxon>Legionellales</taxon>
        <taxon>Legionellaceae</taxon>
        <taxon>Legionella</taxon>
    </lineage>
</organism>
<keyword evidence="3" id="KW-1003">Cell membrane</keyword>
<dbReference type="STRING" id="45067.Llan_1147"/>
<dbReference type="EMBL" id="LNYI01000023">
    <property type="protein sequence ID" value="KTD22657.1"/>
    <property type="molecule type" value="Genomic_DNA"/>
</dbReference>
<feature type="transmembrane region" description="Helical" evidence="8">
    <location>
        <begin position="80"/>
        <end position="96"/>
    </location>
</feature>
<dbReference type="InterPro" id="IPR050171">
    <property type="entry name" value="MFS_Transporters"/>
</dbReference>
<dbReference type="RefSeq" id="WP_081778072.1">
    <property type="nucleotide sequence ID" value="NZ_CAAAJD010000005.1"/>
</dbReference>
<keyword evidence="5" id="KW-0571">Peptide transport</keyword>
<evidence type="ECO:0000256" key="5">
    <source>
        <dbReference type="ARBA" id="ARBA00022856"/>
    </source>
</evidence>
<keyword evidence="2" id="KW-0813">Transport</keyword>
<dbReference type="PATRIC" id="fig|45067.4.peg.1201"/>
<feature type="transmembrane region" description="Helical" evidence="8">
    <location>
        <begin position="450"/>
        <end position="468"/>
    </location>
</feature>
<name>A0A0W0VR97_9GAMM</name>
<dbReference type="Pfam" id="PF00854">
    <property type="entry name" value="PTR2"/>
    <property type="match status" value="1"/>
</dbReference>
<dbReference type="NCBIfam" id="TIGR00924">
    <property type="entry name" value="yjdL_sub1_fam"/>
    <property type="match status" value="1"/>
</dbReference>
<feature type="transmembrane region" description="Helical" evidence="8">
    <location>
        <begin position="102"/>
        <end position="123"/>
    </location>
</feature>
<keyword evidence="5" id="KW-0653">Protein transport</keyword>
<dbReference type="CDD" id="cd17346">
    <property type="entry name" value="MFS_DtpA_like"/>
    <property type="match status" value="1"/>
</dbReference>
<dbReference type="eggNOG" id="COG3104">
    <property type="taxonomic scope" value="Bacteria"/>
</dbReference>
<accession>A0A0W0VR97</accession>
<evidence type="ECO:0000256" key="1">
    <source>
        <dbReference type="ARBA" id="ARBA00004651"/>
    </source>
</evidence>
<dbReference type="GO" id="GO:0005886">
    <property type="term" value="C:plasma membrane"/>
    <property type="evidence" value="ECO:0007669"/>
    <property type="project" value="UniProtKB-SubCell"/>
</dbReference>
<evidence type="ECO:0000256" key="8">
    <source>
        <dbReference type="SAM" id="Phobius"/>
    </source>
</evidence>
<feature type="transmembrane region" description="Helical" evidence="8">
    <location>
        <begin position="168"/>
        <end position="186"/>
    </location>
</feature>
<proteinExistence type="predicted"/>
<dbReference type="OrthoDB" id="9772725at2"/>
<keyword evidence="7 8" id="KW-0472">Membrane</keyword>
<evidence type="ECO:0000256" key="3">
    <source>
        <dbReference type="ARBA" id="ARBA00022475"/>
    </source>
</evidence>
<feature type="transmembrane region" description="Helical" evidence="8">
    <location>
        <begin position="231"/>
        <end position="250"/>
    </location>
</feature>
<evidence type="ECO:0000256" key="2">
    <source>
        <dbReference type="ARBA" id="ARBA00022448"/>
    </source>
</evidence>
<keyword evidence="6 8" id="KW-1133">Transmembrane helix</keyword>
<evidence type="ECO:0000313" key="9">
    <source>
        <dbReference type="EMBL" id="KTD22657.1"/>
    </source>
</evidence>
<dbReference type="AlphaFoldDB" id="A0A0W0VR97"/>
<evidence type="ECO:0000256" key="4">
    <source>
        <dbReference type="ARBA" id="ARBA00022692"/>
    </source>
</evidence>
<dbReference type="PANTHER" id="PTHR23517">
    <property type="entry name" value="RESISTANCE PROTEIN MDTM, PUTATIVE-RELATED-RELATED"/>
    <property type="match status" value="1"/>
</dbReference>
<evidence type="ECO:0000256" key="7">
    <source>
        <dbReference type="ARBA" id="ARBA00023136"/>
    </source>
</evidence>
<feature type="transmembrane region" description="Helical" evidence="8">
    <location>
        <begin position="308"/>
        <end position="327"/>
    </location>
</feature>
<feature type="transmembrane region" description="Helical" evidence="8">
    <location>
        <begin position="405"/>
        <end position="430"/>
    </location>
</feature>
<dbReference type="InterPro" id="IPR000109">
    <property type="entry name" value="POT_fam"/>
</dbReference>
<dbReference type="InterPro" id="IPR036259">
    <property type="entry name" value="MFS_trans_sf"/>
</dbReference>
<dbReference type="GO" id="GO:0071916">
    <property type="term" value="F:dipeptide transmembrane transporter activity"/>
    <property type="evidence" value="ECO:0007669"/>
    <property type="project" value="UniProtKB-ARBA"/>
</dbReference>
<dbReference type="GO" id="GO:0042937">
    <property type="term" value="F:tripeptide transmembrane transporter activity"/>
    <property type="evidence" value="ECO:0007669"/>
    <property type="project" value="UniProtKB-ARBA"/>
</dbReference>
<dbReference type="SUPFAM" id="SSF103473">
    <property type="entry name" value="MFS general substrate transporter"/>
    <property type="match status" value="1"/>
</dbReference>
<evidence type="ECO:0000256" key="6">
    <source>
        <dbReference type="ARBA" id="ARBA00022989"/>
    </source>
</evidence>
<feature type="transmembrane region" description="Helical" evidence="8">
    <location>
        <begin position="47"/>
        <end position="68"/>
    </location>
</feature>
<dbReference type="GO" id="GO:0035443">
    <property type="term" value="P:tripeptide transmembrane transport"/>
    <property type="evidence" value="ECO:0007669"/>
    <property type="project" value="UniProtKB-ARBA"/>
</dbReference>
<feature type="transmembrane region" description="Helical" evidence="8">
    <location>
        <begin position="339"/>
        <end position="360"/>
    </location>
</feature>
<dbReference type="PANTHER" id="PTHR23517:SF15">
    <property type="entry name" value="PROTON-DEPENDENT OLIGOPEPTIDE FAMILY TRANSPORT PROTEIN"/>
    <property type="match status" value="1"/>
</dbReference>
<comment type="caution">
    <text evidence="9">The sequence shown here is derived from an EMBL/GenBank/DDBJ whole genome shotgun (WGS) entry which is preliminary data.</text>
</comment>
<dbReference type="FunFam" id="1.20.1250.20:FF:000017">
    <property type="entry name" value="Dipeptide and tripeptide permease A"/>
    <property type="match status" value="1"/>
</dbReference>
<feature type="transmembrane region" description="Helical" evidence="8">
    <location>
        <begin position="262"/>
        <end position="279"/>
    </location>
</feature>
<keyword evidence="4 8" id="KW-0812">Transmembrane</keyword>
<feature type="transmembrane region" description="Helical" evidence="8">
    <location>
        <begin position="135"/>
        <end position="156"/>
    </location>
</feature>
<keyword evidence="10" id="KW-1185">Reference proteome</keyword>
<sequence>MLALFHAQPRAFYMIFMLEIWERFGFYTVQGVLTLYFIRFLGFSDTAAYYTFGAFSALVYGMVSLGGYLGDKVLGTKRTIVLGLIILALGYFSLAITDKEHVFWALGLVCVGNGLFKANPSSLLAKCYEENDPRLYAGFTLYYMAINLGSTVALFVGPSLSSSYGYSYAYFLSFIGLVLGLTNYWFQRKHVAYINTPADRKIIMLWQWGLVIVGIAIVTGISAYLLQDVMLARNLVWVITVVVVLIYFFYMRNENKISFMRMLVAFILMLEAVIFFTLYQQMPTSLNLFAVHNVTPTLFGIHIDPQSFQALNPIWIIIMSPILATLYSKLHQGGISFPIPYKFALGMLACGLSFSLLYFARFLHDGSGMVSSWWLVASYFFQSTGELLVSALGVAMIAELVPDRIAGFVMGMWFLTSAMAGFIGASVASFTALPENLQPGVESLRIYTQVFAYIGLITLGIGLLMWLTSARLSRYIRREPVLVNDEAREGRREKDLFCIIFRRLFTIPFLMRLWKN</sequence>
<feature type="transmembrane region" description="Helical" evidence="8">
    <location>
        <begin position="24"/>
        <end position="41"/>
    </location>
</feature>
<comment type="subcellular location">
    <subcellularLocation>
        <location evidence="1">Cell membrane</location>
        <topology evidence="1">Multi-pass membrane protein</topology>
    </subcellularLocation>
</comment>
<gene>
    <name evidence="9" type="primary">yhiP</name>
    <name evidence="9" type="ORF">Llan_1147</name>
</gene>
<dbReference type="GO" id="GO:0015333">
    <property type="term" value="F:peptide:proton symporter activity"/>
    <property type="evidence" value="ECO:0007669"/>
    <property type="project" value="UniProtKB-ARBA"/>
</dbReference>
<dbReference type="Proteomes" id="UP000054869">
    <property type="component" value="Unassembled WGS sequence"/>
</dbReference>
<protein>
    <submittedName>
        <fullName evidence="9">POT family transporter peptide transport protein</fullName>
    </submittedName>
</protein>
<reference evidence="9 10" key="1">
    <citation type="submission" date="2015-11" db="EMBL/GenBank/DDBJ databases">
        <title>Genomic analysis of 38 Legionella species identifies large and diverse effector repertoires.</title>
        <authorList>
            <person name="Burstein D."/>
            <person name="Amaro F."/>
            <person name="Zusman T."/>
            <person name="Lifshitz Z."/>
            <person name="Cohen O."/>
            <person name="Gilbert J.A."/>
            <person name="Pupko T."/>
            <person name="Shuman H.A."/>
            <person name="Segal G."/>
        </authorList>
    </citation>
    <scope>NUCLEOTIDE SEQUENCE [LARGE SCALE GENOMIC DNA]</scope>
    <source>
        <strain evidence="9 10">ATCC 49751</strain>
    </source>
</reference>
<feature type="transmembrane region" description="Helical" evidence="8">
    <location>
        <begin position="206"/>
        <end position="225"/>
    </location>
</feature>
<evidence type="ECO:0000313" key="10">
    <source>
        <dbReference type="Proteomes" id="UP000054869"/>
    </source>
</evidence>